<name>A0ABW6QWG2_9NOCA</name>
<reference evidence="1 2" key="1">
    <citation type="submission" date="2024-10" db="EMBL/GenBank/DDBJ databases">
        <title>The Natural Products Discovery Center: Release of the First 8490 Sequenced Strains for Exploring Actinobacteria Biosynthetic Diversity.</title>
        <authorList>
            <person name="Kalkreuter E."/>
            <person name="Kautsar S.A."/>
            <person name="Yang D."/>
            <person name="Bader C.D."/>
            <person name="Teijaro C.N."/>
            <person name="Fluegel L."/>
            <person name="Davis C.M."/>
            <person name="Simpson J.R."/>
            <person name="Lauterbach L."/>
            <person name="Steele A.D."/>
            <person name="Gui C."/>
            <person name="Meng S."/>
            <person name="Li G."/>
            <person name="Viehrig K."/>
            <person name="Ye F."/>
            <person name="Su P."/>
            <person name="Kiefer A.F."/>
            <person name="Nichols A."/>
            <person name="Cepeda A.J."/>
            <person name="Yan W."/>
            <person name="Fan B."/>
            <person name="Jiang Y."/>
            <person name="Adhikari A."/>
            <person name="Zheng C.-J."/>
            <person name="Schuster L."/>
            <person name="Cowan T.M."/>
            <person name="Smanski M.J."/>
            <person name="Chevrette M.G."/>
            <person name="De Carvalho L.P.S."/>
            <person name="Shen B."/>
        </authorList>
    </citation>
    <scope>NUCLEOTIDE SEQUENCE [LARGE SCALE GENOMIC DNA]</scope>
    <source>
        <strain evidence="1 2">NPDC003040</strain>
    </source>
</reference>
<evidence type="ECO:0000313" key="1">
    <source>
        <dbReference type="EMBL" id="MFF3224945.1"/>
    </source>
</evidence>
<dbReference type="EMBL" id="JBIAPI010000004">
    <property type="protein sequence ID" value="MFF3224945.1"/>
    <property type="molecule type" value="Genomic_DNA"/>
</dbReference>
<comment type="caution">
    <text evidence="1">The sequence shown here is derived from an EMBL/GenBank/DDBJ whole genome shotgun (WGS) entry which is preliminary data.</text>
</comment>
<sequence>MAHAKKLRALVVPAARCLVLVRQRTVLSGLGFGLLVQLGCAMERQVRAGRAVHCLVLVRQQMVLSGLEFGLLVQLGCAMERRAPAGRAAR</sequence>
<gene>
    <name evidence="1" type="ORF">ACFYV7_19290</name>
</gene>
<evidence type="ECO:0000313" key="2">
    <source>
        <dbReference type="Proteomes" id="UP001601948"/>
    </source>
</evidence>
<accession>A0ABW6QWG2</accession>
<evidence type="ECO:0008006" key="3">
    <source>
        <dbReference type="Google" id="ProtNLM"/>
    </source>
</evidence>
<keyword evidence="2" id="KW-1185">Reference proteome</keyword>
<protein>
    <recommendedName>
        <fullName evidence="3">Secreted protein</fullName>
    </recommendedName>
</protein>
<proteinExistence type="predicted"/>
<dbReference type="RefSeq" id="WP_387719114.1">
    <property type="nucleotide sequence ID" value="NZ_JBIAPI010000004.1"/>
</dbReference>
<dbReference type="Proteomes" id="UP001601948">
    <property type="component" value="Unassembled WGS sequence"/>
</dbReference>
<organism evidence="1 2">
    <name type="scientific">Nocardia suismassiliense</name>
    <dbReference type="NCBI Taxonomy" id="2077092"/>
    <lineage>
        <taxon>Bacteria</taxon>
        <taxon>Bacillati</taxon>
        <taxon>Actinomycetota</taxon>
        <taxon>Actinomycetes</taxon>
        <taxon>Mycobacteriales</taxon>
        <taxon>Nocardiaceae</taxon>
        <taxon>Nocardia</taxon>
    </lineage>
</organism>